<dbReference type="EMBL" id="CAADRP010001719">
    <property type="protein sequence ID" value="VFU50210.1"/>
    <property type="molecule type" value="Genomic_DNA"/>
</dbReference>
<dbReference type="InterPro" id="IPR045040">
    <property type="entry name" value="PORR_fam"/>
</dbReference>
<organism evidence="3">
    <name type="scientific">Salix viminalis</name>
    <name type="common">Common osier</name>
    <name type="synonym">Basket willow</name>
    <dbReference type="NCBI Taxonomy" id="40686"/>
    <lineage>
        <taxon>Eukaryota</taxon>
        <taxon>Viridiplantae</taxon>
        <taxon>Streptophyta</taxon>
        <taxon>Embryophyta</taxon>
        <taxon>Tracheophyta</taxon>
        <taxon>Spermatophyta</taxon>
        <taxon>Magnoliopsida</taxon>
        <taxon>eudicotyledons</taxon>
        <taxon>Gunneridae</taxon>
        <taxon>Pentapetalae</taxon>
        <taxon>rosids</taxon>
        <taxon>fabids</taxon>
        <taxon>Malpighiales</taxon>
        <taxon>Salicaceae</taxon>
        <taxon>Saliceae</taxon>
        <taxon>Salix</taxon>
    </lineage>
</organism>
<gene>
    <name evidence="3" type="ORF">SVIM_LOCUS333790</name>
</gene>
<proteinExistence type="predicted"/>
<reference evidence="3" key="1">
    <citation type="submission" date="2019-03" db="EMBL/GenBank/DDBJ databases">
        <authorList>
            <person name="Mank J."/>
            <person name="Almeida P."/>
        </authorList>
    </citation>
    <scope>NUCLEOTIDE SEQUENCE</scope>
    <source>
        <strain evidence="3">78183</strain>
    </source>
</reference>
<protein>
    <recommendedName>
        <fullName evidence="2">PORR domain-containing protein</fullName>
    </recommendedName>
</protein>
<dbReference type="PANTHER" id="PTHR31476:SF19">
    <property type="entry name" value="UBIQUITIN CARBOXYL-TERMINAL HYDROLASE FAMILY PROTEIN"/>
    <property type="match status" value="1"/>
</dbReference>
<sequence>MMVSLYSTKLPHKLNQARTFIACRIKWVSDPYLDTVFSKEKNLKQVISFKNQLISSPSKSLPLSTLSLLKPYFNLSTTALNFFHKYYTVFSQFQPSPSLPFHIKLAPQAFSLHKEEQLILKSQPLRDDTVKRLAKFLMLSGAKRLPLHIVDRFKAVFLERRVAEMEKRVSLEDLRNVKRGERIGFPLNFPDGFDLKRKVRDWVFEWQGLPYISPYENAFHLNPNGDQAEKWTVTVLHELLWLLVSKKTEKENVLRLGDYLGFGNRFTKALVHHPGIFYVSNKIRTQTVVLREAYRKGFLVHKHPLMGMRFRQVSSTKKGIERNAKYKSREEENGSSESEFEDVGSSDSNLEGANNDGTRKMKM</sequence>
<dbReference type="Pfam" id="PF11955">
    <property type="entry name" value="PORR"/>
    <property type="match status" value="2"/>
</dbReference>
<feature type="compositionally biased region" description="Basic and acidic residues" evidence="1">
    <location>
        <begin position="320"/>
        <end position="332"/>
    </location>
</feature>
<feature type="region of interest" description="Disordered" evidence="1">
    <location>
        <begin position="320"/>
        <end position="363"/>
    </location>
</feature>
<feature type="compositionally biased region" description="Polar residues" evidence="1">
    <location>
        <begin position="345"/>
        <end position="356"/>
    </location>
</feature>
<feature type="domain" description="PORR" evidence="2">
    <location>
        <begin position="161"/>
        <end position="314"/>
    </location>
</feature>
<feature type="domain" description="PORR" evidence="2">
    <location>
        <begin position="30"/>
        <end position="155"/>
    </location>
</feature>
<dbReference type="PANTHER" id="PTHR31476">
    <property type="entry name" value="PROTEIN WHAT'S THIS FACTOR 1 HOMOLOG, CHLOROPLASTIC"/>
    <property type="match status" value="1"/>
</dbReference>
<accession>A0A6N2MQ02</accession>
<name>A0A6N2MQ02_SALVM</name>
<dbReference type="InterPro" id="IPR021099">
    <property type="entry name" value="PORR_domain"/>
</dbReference>
<evidence type="ECO:0000313" key="3">
    <source>
        <dbReference type="EMBL" id="VFU50210.1"/>
    </source>
</evidence>
<evidence type="ECO:0000256" key="1">
    <source>
        <dbReference type="SAM" id="MobiDB-lite"/>
    </source>
</evidence>
<evidence type="ECO:0000259" key="2">
    <source>
        <dbReference type="Pfam" id="PF11955"/>
    </source>
</evidence>
<dbReference type="GO" id="GO:0003723">
    <property type="term" value="F:RNA binding"/>
    <property type="evidence" value="ECO:0007669"/>
    <property type="project" value="InterPro"/>
</dbReference>
<dbReference type="AlphaFoldDB" id="A0A6N2MQ02"/>